<gene>
    <name evidence="1" type="ORF">AB205_0168940</name>
</gene>
<keyword evidence="2" id="KW-1185">Reference proteome</keyword>
<evidence type="ECO:0000313" key="1">
    <source>
        <dbReference type="EMBL" id="PIO28930.1"/>
    </source>
</evidence>
<reference evidence="2" key="1">
    <citation type="journal article" date="2017" name="Nat. Commun.">
        <title>The North American bullfrog draft genome provides insight into hormonal regulation of long noncoding RNA.</title>
        <authorList>
            <person name="Hammond S.A."/>
            <person name="Warren R.L."/>
            <person name="Vandervalk B.P."/>
            <person name="Kucuk E."/>
            <person name="Khan H."/>
            <person name="Gibb E.A."/>
            <person name="Pandoh P."/>
            <person name="Kirk H."/>
            <person name="Zhao Y."/>
            <person name="Jones M."/>
            <person name="Mungall A.J."/>
            <person name="Coope R."/>
            <person name="Pleasance S."/>
            <person name="Moore R.A."/>
            <person name="Holt R.A."/>
            <person name="Round J.M."/>
            <person name="Ohora S."/>
            <person name="Walle B.V."/>
            <person name="Veldhoen N."/>
            <person name="Helbing C.C."/>
            <person name="Birol I."/>
        </authorList>
    </citation>
    <scope>NUCLEOTIDE SEQUENCE [LARGE SCALE GENOMIC DNA]</scope>
</reference>
<name>A0A2G9RM37_AQUCT</name>
<dbReference type="Proteomes" id="UP000228934">
    <property type="component" value="Unassembled WGS sequence"/>
</dbReference>
<sequence length="76" mass="8828">MRYPVGFNISFFLPAVPLEQKVKGDLCKRTQAEKKPDVLSDHAQMFWLYIHLSLSWKLLLTTSLNTSLRSVTLLEY</sequence>
<organism evidence="1 2">
    <name type="scientific">Aquarana catesbeiana</name>
    <name type="common">American bullfrog</name>
    <name type="synonym">Rana catesbeiana</name>
    <dbReference type="NCBI Taxonomy" id="8400"/>
    <lineage>
        <taxon>Eukaryota</taxon>
        <taxon>Metazoa</taxon>
        <taxon>Chordata</taxon>
        <taxon>Craniata</taxon>
        <taxon>Vertebrata</taxon>
        <taxon>Euteleostomi</taxon>
        <taxon>Amphibia</taxon>
        <taxon>Batrachia</taxon>
        <taxon>Anura</taxon>
        <taxon>Neobatrachia</taxon>
        <taxon>Ranoidea</taxon>
        <taxon>Ranidae</taxon>
        <taxon>Aquarana</taxon>
    </lineage>
</organism>
<accession>A0A2G9RM37</accession>
<dbReference type="EMBL" id="KV934874">
    <property type="protein sequence ID" value="PIO28930.1"/>
    <property type="molecule type" value="Genomic_DNA"/>
</dbReference>
<dbReference type="AlphaFoldDB" id="A0A2G9RM37"/>
<protein>
    <submittedName>
        <fullName evidence="1">Uncharacterized protein</fullName>
    </submittedName>
</protein>
<evidence type="ECO:0000313" key="2">
    <source>
        <dbReference type="Proteomes" id="UP000228934"/>
    </source>
</evidence>
<proteinExistence type="predicted"/>